<evidence type="ECO:0000313" key="10">
    <source>
        <dbReference type="Proteomes" id="UP000482671"/>
    </source>
</evidence>
<dbReference type="SUPFAM" id="SSF48452">
    <property type="entry name" value="TPR-like"/>
    <property type="match status" value="1"/>
</dbReference>
<evidence type="ECO:0000313" key="8">
    <source>
        <dbReference type="EMBL" id="MTV00902.1"/>
    </source>
</evidence>
<keyword evidence="4" id="KW-0472">Membrane</keyword>
<dbReference type="InterPro" id="IPR012944">
    <property type="entry name" value="SusD_RagB_dom"/>
</dbReference>
<proteinExistence type="inferred from homology"/>
<name>A0A9Q4WRI6_9BACT</name>
<keyword evidence="3" id="KW-0732">Signal</keyword>
<dbReference type="Gene3D" id="1.25.40.900">
    <property type="match status" value="1"/>
</dbReference>
<evidence type="ECO:0000256" key="4">
    <source>
        <dbReference type="ARBA" id="ARBA00023136"/>
    </source>
</evidence>
<organism evidence="8 10">
    <name type="scientific">Parabacteroides merdae</name>
    <dbReference type="NCBI Taxonomy" id="46503"/>
    <lineage>
        <taxon>Bacteria</taxon>
        <taxon>Pseudomonadati</taxon>
        <taxon>Bacteroidota</taxon>
        <taxon>Bacteroidia</taxon>
        <taxon>Bacteroidales</taxon>
        <taxon>Tannerellaceae</taxon>
        <taxon>Parabacteroides</taxon>
    </lineage>
</organism>
<dbReference type="Proteomes" id="UP000482671">
    <property type="component" value="Unassembled WGS sequence"/>
</dbReference>
<evidence type="ECO:0000259" key="6">
    <source>
        <dbReference type="Pfam" id="PF07980"/>
    </source>
</evidence>
<evidence type="ECO:0000313" key="9">
    <source>
        <dbReference type="Proteomes" id="UP000434916"/>
    </source>
</evidence>
<dbReference type="EMBL" id="WNCN01000006">
    <property type="protein sequence ID" value="MTU38938.1"/>
    <property type="molecule type" value="Genomic_DNA"/>
</dbReference>
<evidence type="ECO:0000256" key="1">
    <source>
        <dbReference type="ARBA" id="ARBA00004442"/>
    </source>
</evidence>
<feature type="domain" description="RagB/SusD" evidence="6">
    <location>
        <begin position="31"/>
        <end position="89"/>
    </location>
</feature>
<dbReference type="RefSeq" id="WP_046452441.1">
    <property type="nucleotide sequence ID" value="NZ_BAABZJ010000001.1"/>
</dbReference>
<dbReference type="Proteomes" id="UP000434916">
    <property type="component" value="Unassembled WGS sequence"/>
</dbReference>
<comment type="caution">
    <text evidence="8">The sequence shown here is derived from an EMBL/GenBank/DDBJ whole genome shotgun (WGS) entry which is preliminary data.</text>
</comment>
<keyword evidence="9" id="KW-1185">Reference proteome</keyword>
<sequence length="127" mass="14499">MTNCFTRTEKQEEKTNGEIQETFFSIREQKIKKDAAGNGYLSDETIANRASDALLNYMEACYEKNGNLDAKAQSYWRAFRERAHPDTDYNKTIAATVMSEEAKNDWGEERLITLGNWSIQPCITSIG</sequence>
<comment type="subcellular location">
    <subcellularLocation>
        <location evidence="1">Cell outer membrane</location>
    </subcellularLocation>
</comment>
<comment type="similarity">
    <text evidence="2">Belongs to the SusD family.</text>
</comment>
<evidence type="ECO:0000256" key="5">
    <source>
        <dbReference type="ARBA" id="ARBA00023237"/>
    </source>
</evidence>
<evidence type="ECO:0000256" key="3">
    <source>
        <dbReference type="ARBA" id="ARBA00022729"/>
    </source>
</evidence>
<dbReference type="InterPro" id="IPR011990">
    <property type="entry name" value="TPR-like_helical_dom_sf"/>
</dbReference>
<dbReference type="AlphaFoldDB" id="A0A9Q4WRI6"/>
<gene>
    <name evidence="7" type="ORF">GMD82_05350</name>
    <name evidence="8" type="ORF">GME02_04325</name>
</gene>
<dbReference type="EMBL" id="WNDD01000004">
    <property type="protein sequence ID" value="MTV00902.1"/>
    <property type="molecule type" value="Genomic_DNA"/>
</dbReference>
<evidence type="ECO:0000313" key="7">
    <source>
        <dbReference type="EMBL" id="MTU38938.1"/>
    </source>
</evidence>
<evidence type="ECO:0000256" key="2">
    <source>
        <dbReference type="ARBA" id="ARBA00006275"/>
    </source>
</evidence>
<dbReference type="GO" id="GO:0009279">
    <property type="term" value="C:cell outer membrane"/>
    <property type="evidence" value="ECO:0007669"/>
    <property type="project" value="UniProtKB-SubCell"/>
</dbReference>
<dbReference type="Pfam" id="PF07980">
    <property type="entry name" value="SusD_RagB"/>
    <property type="match status" value="1"/>
</dbReference>
<protein>
    <submittedName>
        <fullName evidence="8">RagB/SusD family nutrient uptake outer membrane protein</fullName>
    </submittedName>
</protein>
<reference evidence="9 10" key="1">
    <citation type="journal article" date="2019" name="Nat. Med.">
        <title>A library of human gut bacterial isolates paired with longitudinal multiomics data enables mechanistic microbiome research.</title>
        <authorList>
            <person name="Poyet M."/>
            <person name="Groussin M."/>
            <person name="Gibbons S.M."/>
            <person name="Avila-Pacheco J."/>
            <person name="Jiang X."/>
            <person name="Kearney S.M."/>
            <person name="Perrotta A.R."/>
            <person name="Berdy B."/>
            <person name="Zhao S."/>
            <person name="Lieberman T.D."/>
            <person name="Swanson P.K."/>
            <person name="Smith M."/>
            <person name="Roesemann S."/>
            <person name="Alexander J.E."/>
            <person name="Rich S.A."/>
            <person name="Livny J."/>
            <person name="Vlamakis H."/>
            <person name="Clish C."/>
            <person name="Bullock K."/>
            <person name="Deik A."/>
            <person name="Scott J."/>
            <person name="Pierce K.A."/>
            <person name="Xavier R.J."/>
            <person name="Alm E.J."/>
        </authorList>
    </citation>
    <scope>NUCLEOTIDE SEQUENCE [LARGE SCALE GENOMIC DNA]</scope>
    <source>
        <strain evidence="8 10">BIOML-A11</strain>
        <strain evidence="7 9">BIOML-A29</strain>
    </source>
</reference>
<accession>A0A9Q4WRI6</accession>
<keyword evidence="5" id="KW-0998">Cell outer membrane</keyword>